<protein>
    <submittedName>
        <fullName evidence="7">Flagellar brake protein</fullName>
    </submittedName>
</protein>
<dbReference type="SUPFAM" id="SSF141371">
    <property type="entry name" value="PilZ domain-like"/>
    <property type="match status" value="2"/>
</dbReference>
<name>A0A9X2BK55_9VIBR</name>
<dbReference type="InterPro" id="IPR009875">
    <property type="entry name" value="PilZ_domain"/>
</dbReference>
<dbReference type="EMBL" id="JAJHVV010000007">
    <property type="protein sequence ID" value="MCK6264142.1"/>
    <property type="molecule type" value="Genomic_DNA"/>
</dbReference>
<reference evidence="7" key="1">
    <citation type="submission" date="2021-11" db="EMBL/GenBank/DDBJ databases">
        <title>Vibrio ZSDE26 sp. nov. and Vibrio ZSDZ34 sp. nov., isolated from coastal seawater in Qingdao.</title>
        <authorList>
            <person name="Zhang P."/>
        </authorList>
    </citation>
    <scope>NUCLEOTIDE SEQUENCE</scope>
    <source>
        <strain evidence="7">ZSDE26</strain>
    </source>
</reference>
<keyword evidence="7" id="KW-0969">Cilium</keyword>
<dbReference type="AlphaFoldDB" id="A0A9X2BK55"/>
<keyword evidence="1" id="KW-0973">c-di-GMP</keyword>
<accession>A0A9X2BK55</accession>
<dbReference type="RefSeq" id="WP_248009217.1">
    <property type="nucleotide sequence ID" value="NZ_JAJHVV010000007.1"/>
</dbReference>
<keyword evidence="7" id="KW-0966">Cell projection</keyword>
<dbReference type="Gene3D" id="2.30.110.10">
    <property type="entry name" value="Electron Transport, Fmn-binding Protein, Chain A"/>
    <property type="match status" value="1"/>
</dbReference>
<feature type="compositionally biased region" description="Basic and acidic residues" evidence="4">
    <location>
        <begin position="1"/>
        <end position="32"/>
    </location>
</feature>
<dbReference type="GO" id="GO:0035438">
    <property type="term" value="F:cyclic-di-GMP binding"/>
    <property type="evidence" value="ECO:0007669"/>
    <property type="project" value="InterPro"/>
</dbReference>
<evidence type="ECO:0000259" key="6">
    <source>
        <dbReference type="Pfam" id="PF12945"/>
    </source>
</evidence>
<dbReference type="InterPro" id="IPR012349">
    <property type="entry name" value="Split_barrel_FMN-bd"/>
</dbReference>
<evidence type="ECO:0000313" key="7">
    <source>
        <dbReference type="EMBL" id="MCK6264142.1"/>
    </source>
</evidence>
<keyword evidence="3" id="KW-0975">Bacterial flagellum</keyword>
<dbReference type="Gene3D" id="2.40.10.220">
    <property type="entry name" value="predicted glycosyltransferase like domains"/>
    <property type="match status" value="1"/>
</dbReference>
<dbReference type="Pfam" id="PF07238">
    <property type="entry name" value="PilZ"/>
    <property type="match status" value="1"/>
</dbReference>
<proteinExistence type="predicted"/>
<dbReference type="InterPro" id="IPR009926">
    <property type="entry name" value="T3SS_YcgR_PilZN"/>
</dbReference>
<feature type="region of interest" description="Disordered" evidence="4">
    <location>
        <begin position="1"/>
        <end position="34"/>
    </location>
</feature>
<feature type="domain" description="Type III secretion system flagellar brake protein YcgR PilZN" evidence="6">
    <location>
        <begin position="67"/>
        <end position="141"/>
    </location>
</feature>
<keyword evidence="2" id="KW-0547">Nucleotide-binding</keyword>
<evidence type="ECO:0000256" key="1">
    <source>
        <dbReference type="ARBA" id="ARBA00022636"/>
    </source>
</evidence>
<feature type="domain" description="PilZ" evidence="5">
    <location>
        <begin position="151"/>
        <end position="249"/>
    </location>
</feature>
<dbReference type="Proteomes" id="UP001139559">
    <property type="component" value="Unassembled WGS sequence"/>
</dbReference>
<evidence type="ECO:0000259" key="5">
    <source>
        <dbReference type="Pfam" id="PF07238"/>
    </source>
</evidence>
<organism evidence="7 8">
    <name type="scientific">Vibrio amylolyticus</name>
    <dbReference type="NCBI Taxonomy" id="2847292"/>
    <lineage>
        <taxon>Bacteria</taxon>
        <taxon>Pseudomonadati</taxon>
        <taxon>Pseudomonadota</taxon>
        <taxon>Gammaproteobacteria</taxon>
        <taxon>Vibrionales</taxon>
        <taxon>Vibrionaceae</taxon>
        <taxon>Vibrio</taxon>
    </lineage>
</organism>
<evidence type="ECO:0000256" key="4">
    <source>
        <dbReference type="SAM" id="MobiDB-lite"/>
    </source>
</evidence>
<comment type="caution">
    <text evidence="7">The sequence shown here is derived from an EMBL/GenBank/DDBJ whole genome shotgun (WGS) entry which is preliminary data.</text>
</comment>
<evidence type="ECO:0000256" key="2">
    <source>
        <dbReference type="ARBA" id="ARBA00022741"/>
    </source>
</evidence>
<evidence type="ECO:0000313" key="8">
    <source>
        <dbReference type="Proteomes" id="UP001139559"/>
    </source>
</evidence>
<keyword evidence="8" id="KW-1185">Reference proteome</keyword>
<keyword evidence="7" id="KW-0282">Flagellum</keyword>
<evidence type="ECO:0000256" key="3">
    <source>
        <dbReference type="ARBA" id="ARBA00023143"/>
    </source>
</evidence>
<gene>
    <name evidence="7" type="ORF">KP803_12755</name>
</gene>
<sequence length="262" mass="29140">MTNKIEDEAQVKNEKKKAIELSSDAEQHKEEATSTETSIVYGEDAFRQVSPLSDIAFVISTPTGKVLKCRSKFIGIHPNNLLLLEKPDVSPQEFTVFFQRGYAIKACAISQKGEGARIYFKSKIEYVVDAGPECLVLISLPKATQLATGLRSEARLEIALDGLLDPEGHKYLCHIRDISNTGCQVVTDRDTNNYKLGNIVEVKILDGDCPDKSALVSGIVKNKKLSSQYWTYGIQFDDGSKDVANELLEKLSFDHARHQFLL</sequence>
<dbReference type="Pfam" id="PF12945">
    <property type="entry name" value="PilZNR"/>
    <property type="match status" value="1"/>
</dbReference>